<organism evidence="7 8">
    <name type="scientific">Agromyces luteolus</name>
    <dbReference type="NCBI Taxonomy" id="88373"/>
    <lineage>
        <taxon>Bacteria</taxon>
        <taxon>Bacillati</taxon>
        <taxon>Actinomycetota</taxon>
        <taxon>Actinomycetes</taxon>
        <taxon>Micrococcales</taxon>
        <taxon>Microbacteriaceae</taxon>
        <taxon>Agromyces</taxon>
    </lineage>
</organism>
<dbReference type="CDD" id="cd07302">
    <property type="entry name" value="CHD"/>
    <property type="match status" value="1"/>
</dbReference>
<dbReference type="PANTHER" id="PTHR43081">
    <property type="entry name" value="ADENYLATE CYCLASE, TERMINAL-DIFFERENTIATION SPECIFIC-RELATED"/>
    <property type="match status" value="1"/>
</dbReference>
<evidence type="ECO:0000256" key="2">
    <source>
        <dbReference type="ARBA" id="ARBA00022692"/>
    </source>
</evidence>
<evidence type="ECO:0000256" key="3">
    <source>
        <dbReference type="ARBA" id="ARBA00022989"/>
    </source>
</evidence>
<keyword evidence="3 4" id="KW-1133">Transmembrane helix</keyword>
<evidence type="ECO:0000259" key="5">
    <source>
        <dbReference type="PROSITE" id="PS50125"/>
    </source>
</evidence>
<evidence type="ECO:0000259" key="6">
    <source>
        <dbReference type="PROSITE" id="PS50885"/>
    </source>
</evidence>
<dbReference type="GO" id="GO:0016020">
    <property type="term" value="C:membrane"/>
    <property type="evidence" value="ECO:0007669"/>
    <property type="project" value="InterPro"/>
</dbReference>
<feature type="domain" description="HAMP" evidence="6">
    <location>
        <begin position="248"/>
        <end position="300"/>
    </location>
</feature>
<dbReference type="GO" id="GO:0035556">
    <property type="term" value="P:intracellular signal transduction"/>
    <property type="evidence" value="ECO:0007669"/>
    <property type="project" value="InterPro"/>
</dbReference>
<feature type="domain" description="Guanylate cyclase" evidence="5">
    <location>
        <begin position="332"/>
        <end position="465"/>
    </location>
</feature>
<dbReference type="Gene3D" id="3.30.70.1230">
    <property type="entry name" value="Nucleotide cyclase"/>
    <property type="match status" value="1"/>
</dbReference>
<gene>
    <name evidence="7" type="ORF">GLX25_17390</name>
</gene>
<feature type="transmembrane region" description="Helical" evidence="4">
    <location>
        <begin position="54"/>
        <end position="76"/>
    </location>
</feature>
<dbReference type="GO" id="GO:0004016">
    <property type="term" value="F:adenylate cyclase activity"/>
    <property type="evidence" value="ECO:0007669"/>
    <property type="project" value="UniProtKB-ARBA"/>
</dbReference>
<dbReference type="CDD" id="cd06225">
    <property type="entry name" value="HAMP"/>
    <property type="match status" value="1"/>
</dbReference>
<dbReference type="Pfam" id="PF00672">
    <property type="entry name" value="HAMP"/>
    <property type="match status" value="1"/>
</dbReference>
<dbReference type="SUPFAM" id="SSF55073">
    <property type="entry name" value="Nucleotide cyclase"/>
    <property type="match status" value="1"/>
</dbReference>
<comment type="similarity">
    <text evidence="1">Belongs to the adenylyl cyclase class-3 family.</text>
</comment>
<dbReference type="Gene3D" id="6.10.340.10">
    <property type="match status" value="1"/>
</dbReference>
<feature type="transmembrane region" description="Helical" evidence="4">
    <location>
        <begin position="104"/>
        <end position="130"/>
    </location>
</feature>
<evidence type="ECO:0000256" key="4">
    <source>
        <dbReference type="SAM" id="Phobius"/>
    </source>
</evidence>
<keyword evidence="4" id="KW-0472">Membrane</keyword>
<evidence type="ECO:0000256" key="1">
    <source>
        <dbReference type="ARBA" id="ARBA00005381"/>
    </source>
</evidence>
<proteinExistence type="inferred from homology"/>
<name>A0A7C9LYN2_9MICO</name>
<protein>
    <submittedName>
        <fullName evidence="7">HAMP domain-containing protein</fullName>
    </submittedName>
</protein>
<feature type="transmembrane region" description="Helical" evidence="4">
    <location>
        <begin position="185"/>
        <end position="206"/>
    </location>
</feature>
<dbReference type="PANTHER" id="PTHR43081:SF1">
    <property type="entry name" value="ADENYLATE CYCLASE, TERMINAL-DIFFERENTIATION SPECIFIC"/>
    <property type="match status" value="1"/>
</dbReference>
<dbReference type="PROSITE" id="PS50885">
    <property type="entry name" value="HAMP"/>
    <property type="match status" value="1"/>
</dbReference>
<accession>A0A7C9LYN2</accession>
<dbReference type="InterPro" id="IPR050697">
    <property type="entry name" value="Adenylyl/Guanylyl_Cyclase_3/4"/>
</dbReference>
<sequence>MSTPPPSSREISRRVATLITAATVLGALIVFLYFSLIDPMPVDDAAVRSLDPGGLVTFAIVGALLLVGAIAMVVWLGRPIRSWLRRIESGTPPSELPPNVARLVLIWPLVGASLVAAGSLLAAVFFSILYDDPGNFVGIAIGGAVGTTIVYFGTDLIWRQQVPAFFPDGRLSAVRAFRLLVRRRLLIAFALIGGLAPTLLVVLTQARTRAVLDAENPQAILDNLLVVQLFILGVGLVTGVITAALVARAIVGPLQALQAAMGRVEDDELDTRTVVTTNDELGYLGERFNVMTDGLRQGERLRELFGLYVSREVARAAVETGAGLGGTLVDCSVVFSDIRDFTTLSEQLPPGRLVDVINRYMTAMVSVVVEHGGVVTRFGGDSVMAVFGTPLNPMADHAGRAVRTAIGMRRALEAFNVRETLDGLPRLEAGIGIATGPVIAGNIGGRERIEYTVMGDAVNLAARLEDKTKEVGAPILVSAETYRAVDGESDLRARVLTDVRIKGKRDPVTVYALSE</sequence>
<dbReference type="SMART" id="SM00304">
    <property type="entry name" value="HAMP"/>
    <property type="match status" value="1"/>
</dbReference>
<dbReference type="Pfam" id="PF00211">
    <property type="entry name" value="Guanylate_cyc"/>
    <property type="match status" value="1"/>
</dbReference>
<evidence type="ECO:0000313" key="8">
    <source>
        <dbReference type="Proteomes" id="UP000480122"/>
    </source>
</evidence>
<reference evidence="7 8" key="1">
    <citation type="submission" date="2019-11" db="EMBL/GenBank/DDBJ databases">
        <title>Agromyces kandeliae sp. nov., isolated from mangrove soil.</title>
        <authorList>
            <person name="Wang R."/>
        </authorList>
    </citation>
    <scope>NUCLEOTIDE SEQUENCE [LARGE SCALE GENOMIC DNA]</scope>
    <source>
        <strain evidence="7 8">JCM 11431</strain>
    </source>
</reference>
<evidence type="ECO:0000313" key="7">
    <source>
        <dbReference type="EMBL" id="MUN08879.1"/>
    </source>
</evidence>
<dbReference type="SMART" id="SM00044">
    <property type="entry name" value="CYCc"/>
    <property type="match status" value="1"/>
</dbReference>
<dbReference type="EMBL" id="WODA01000025">
    <property type="protein sequence ID" value="MUN08879.1"/>
    <property type="molecule type" value="Genomic_DNA"/>
</dbReference>
<dbReference type="SUPFAM" id="SSF158472">
    <property type="entry name" value="HAMP domain-like"/>
    <property type="match status" value="1"/>
</dbReference>
<dbReference type="RefSeq" id="WP_155843770.1">
    <property type="nucleotide sequence ID" value="NZ_BAAAIA010000008.1"/>
</dbReference>
<dbReference type="InterPro" id="IPR001054">
    <property type="entry name" value="A/G_cyclase"/>
</dbReference>
<dbReference type="OrthoDB" id="9806704at2"/>
<dbReference type="AlphaFoldDB" id="A0A7C9LYN2"/>
<feature type="transmembrane region" description="Helical" evidence="4">
    <location>
        <begin position="15"/>
        <end position="34"/>
    </location>
</feature>
<keyword evidence="2 4" id="KW-0812">Transmembrane</keyword>
<dbReference type="InterPro" id="IPR003660">
    <property type="entry name" value="HAMP_dom"/>
</dbReference>
<dbReference type="Proteomes" id="UP000480122">
    <property type="component" value="Unassembled WGS sequence"/>
</dbReference>
<dbReference type="PROSITE" id="PS50125">
    <property type="entry name" value="GUANYLATE_CYCLASE_2"/>
    <property type="match status" value="1"/>
</dbReference>
<feature type="transmembrane region" description="Helical" evidence="4">
    <location>
        <begin position="136"/>
        <end position="158"/>
    </location>
</feature>
<comment type="caution">
    <text evidence="7">The sequence shown here is derived from an EMBL/GenBank/DDBJ whole genome shotgun (WGS) entry which is preliminary data.</text>
</comment>
<keyword evidence="8" id="KW-1185">Reference proteome</keyword>
<dbReference type="GO" id="GO:0006171">
    <property type="term" value="P:cAMP biosynthetic process"/>
    <property type="evidence" value="ECO:0007669"/>
    <property type="project" value="TreeGrafter"/>
</dbReference>
<feature type="transmembrane region" description="Helical" evidence="4">
    <location>
        <begin position="226"/>
        <end position="251"/>
    </location>
</feature>
<dbReference type="InterPro" id="IPR029787">
    <property type="entry name" value="Nucleotide_cyclase"/>
</dbReference>